<dbReference type="PROSITE" id="PS50234">
    <property type="entry name" value="VWFA"/>
    <property type="match status" value="1"/>
</dbReference>
<comment type="caution">
    <text evidence="2">The sequence shown here is derived from an EMBL/GenBank/DDBJ whole genome shotgun (WGS) entry which is preliminary data.</text>
</comment>
<dbReference type="PANTHER" id="PTHR10338">
    <property type="entry name" value="INTER-ALPHA-TRYPSIN INHIBITOR HEAVY CHAIN FAMILY MEMBER"/>
    <property type="match status" value="1"/>
</dbReference>
<gene>
    <name evidence="2" type="ORF">BJ959_000646</name>
</gene>
<dbReference type="Gene3D" id="3.40.50.410">
    <property type="entry name" value="von Willebrand factor, type A domain"/>
    <property type="match status" value="1"/>
</dbReference>
<feature type="domain" description="VWFA" evidence="1">
    <location>
        <begin position="20"/>
        <end position="205"/>
    </location>
</feature>
<evidence type="ECO:0000313" key="2">
    <source>
        <dbReference type="EMBL" id="MBB5617150.1"/>
    </source>
</evidence>
<reference evidence="2 3" key="1">
    <citation type="submission" date="2020-08" db="EMBL/GenBank/DDBJ databases">
        <title>Sequencing the genomes of 1000 actinobacteria strains.</title>
        <authorList>
            <person name="Klenk H.-P."/>
        </authorList>
    </citation>
    <scope>NUCLEOTIDE SEQUENCE [LARGE SCALE GENOMIC DNA]</scope>
    <source>
        <strain evidence="2 3">DSM 23889</strain>
    </source>
</reference>
<keyword evidence="3" id="KW-1185">Reference proteome</keyword>
<protein>
    <submittedName>
        <fullName evidence="2">Uncharacterized protein YegL</fullName>
    </submittedName>
</protein>
<dbReference type="PANTHER" id="PTHR10338:SF108">
    <property type="entry name" value="INTER-ALPHA-TRYPSIN INHIBITOR HEAVY CHAIN H4-LIKE PROTEIN"/>
    <property type="match status" value="1"/>
</dbReference>
<proteinExistence type="predicted"/>
<dbReference type="SUPFAM" id="SSF53300">
    <property type="entry name" value="vWA-like"/>
    <property type="match status" value="1"/>
</dbReference>
<organism evidence="2 3">
    <name type="scientific">Microcella frigidaquae</name>
    <dbReference type="NCBI Taxonomy" id="424758"/>
    <lineage>
        <taxon>Bacteria</taxon>
        <taxon>Bacillati</taxon>
        <taxon>Actinomycetota</taxon>
        <taxon>Actinomycetes</taxon>
        <taxon>Micrococcales</taxon>
        <taxon>Microbacteriaceae</taxon>
        <taxon>Microcella</taxon>
    </lineage>
</organism>
<dbReference type="Proteomes" id="UP000552883">
    <property type="component" value="Unassembled WGS sequence"/>
</dbReference>
<dbReference type="Pfam" id="PF00092">
    <property type="entry name" value="VWA"/>
    <property type="match status" value="1"/>
</dbReference>
<dbReference type="RefSeq" id="WP_153983178.1">
    <property type="nucleotide sequence ID" value="NZ_BAAANZ010000032.1"/>
</dbReference>
<dbReference type="InterPro" id="IPR002035">
    <property type="entry name" value="VWF_A"/>
</dbReference>
<dbReference type="SMART" id="SM00327">
    <property type="entry name" value="VWA"/>
    <property type="match status" value="1"/>
</dbReference>
<dbReference type="PIRSF" id="PIRSF020634">
    <property type="entry name" value="TerY_vWA"/>
    <property type="match status" value="1"/>
</dbReference>
<dbReference type="InterPro" id="IPR050934">
    <property type="entry name" value="ITIH"/>
</dbReference>
<dbReference type="OrthoDB" id="9806395at2"/>
<evidence type="ECO:0000313" key="3">
    <source>
        <dbReference type="Proteomes" id="UP000552883"/>
    </source>
</evidence>
<dbReference type="AlphaFoldDB" id="A0A840X438"/>
<dbReference type="EMBL" id="JACHBS010000001">
    <property type="protein sequence ID" value="MBB5617150.1"/>
    <property type="molecule type" value="Genomic_DNA"/>
</dbReference>
<sequence length="228" mass="24727">MARLDISTEDLIENPTPRVPVALCIDTSGSMDGAPIEELVTGVNQFYDAINDDDDAHDAAEVCIVEFNSGARVIQEFASIERLQRISSIRASGGTAMGEGVNLALDTLEERKRLYSDNGVLYYQPWLVLMTDGAPNGSAAELERAVQRVTDLIGNKKLTIFPIGIGAGADMDVLKRFSPTKPPLRLQGLSFKEFFEWLSKSVARVSQSSPGDAPPKLDLEGLAGWAEL</sequence>
<evidence type="ECO:0000259" key="1">
    <source>
        <dbReference type="PROSITE" id="PS50234"/>
    </source>
</evidence>
<accession>A0A840X438</accession>
<dbReference type="InterPro" id="IPR011392">
    <property type="entry name" value="Tellurite-R_TerY"/>
</dbReference>
<name>A0A840X438_9MICO</name>
<dbReference type="InterPro" id="IPR036465">
    <property type="entry name" value="vWFA_dom_sf"/>
</dbReference>